<feature type="signal peptide" evidence="3">
    <location>
        <begin position="1"/>
        <end position="20"/>
    </location>
</feature>
<dbReference type="Gene3D" id="3.40.50.1240">
    <property type="entry name" value="Phosphoglycerate mutase-like"/>
    <property type="match status" value="1"/>
</dbReference>
<accession>A0A168HZR5</accession>
<protein>
    <submittedName>
        <fullName evidence="4">Histidine phosphatase superfamily, clade-2</fullName>
    </submittedName>
</protein>
<keyword evidence="2" id="KW-1133">Transmembrane helix</keyword>
<feature type="chain" id="PRO_5007897711" evidence="3">
    <location>
        <begin position="21"/>
        <end position="477"/>
    </location>
</feature>
<reference evidence="4 5" key="1">
    <citation type="journal article" date="2016" name="Genome Biol. Evol.">
        <title>Divergent and convergent evolution of fungal pathogenicity.</title>
        <authorList>
            <person name="Shang Y."/>
            <person name="Xiao G."/>
            <person name="Zheng P."/>
            <person name="Cen K."/>
            <person name="Zhan S."/>
            <person name="Wang C."/>
        </authorList>
    </citation>
    <scope>NUCLEOTIDE SEQUENCE [LARGE SCALE GENOMIC DNA]</scope>
    <source>
        <strain evidence="4 5">RCEF 1005</strain>
    </source>
</reference>
<organism evidence="4 5">
    <name type="scientific">Akanthomyces lecanii RCEF 1005</name>
    <dbReference type="NCBI Taxonomy" id="1081108"/>
    <lineage>
        <taxon>Eukaryota</taxon>
        <taxon>Fungi</taxon>
        <taxon>Dikarya</taxon>
        <taxon>Ascomycota</taxon>
        <taxon>Pezizomycotina</taxon>
        <taxon>Sordariomycetes</taxon>
        <taxon>Hypocreomycetidae</taxon>
        <taxon>Hypocreales</taxon>
        <taxon>Cordycipitaceae</taxon>
        <taxon>Akanthomyces</taxon>
        <taxon>Cordyceps confragosa</taxon>
    </lineage>
</organism>
<evidence type="ECO:0000313" key="5">
    <source>
        <dbReference type="Proteomes" id="UP000076881"/>
    </source>
</evidence>
<dbReference type="EMBL" id="AZHF01000003">
    <property type="protein sequence ID" value="OAA78531.1"/>
    <property type="molecule type" value="Genomic_DNA"/>
</dbReference>
<dbReference type="PANTHER" id="PTHR11567">
    <property type="entry name" value="ACID PHOSPHATASE-RELATED"/>
    <property type="match status" value="1"/>
</dbReference>
<dbReference type="Proteomes" id="UP000076881">
    <property type="component" value="Unassembled WGS sequence"/>
</dbReference>
<dbReference type="InterPro" id="IPR029033">
    <property type="entry name" value="His_PPase_superfam"/>
</dbReference>
<dbReference type="Pfam" id="PF00328">
    <property type="entry name" value="His_Phos_2"/>
    <property type="match status" value="1"/>
</dbReference>
<evidence type="ECO:0000256" key="3">
    <source>
        <dbReference type="SAM" id="SignalP"/>
    </source>
</evidence>
<dbReference type="AlphaFoldDB" id="A0A168HZR5"/>
<evidence type="ECO:0000256" key="2">
    <source>
        <dbReference type="SAM" id="Phobius"/>
    </source>
</evidence>
<comment type="similarity">
    <text evidence="1">Belongs to the histidine acid phosphatase family.</text>
</comment>
<dbReference type="GO" id="GO:0016791">
    <property type="term" value="F:phosphatase activity"/>
    <property type="evidence" value="ECO:0007669"/>
    <property type="project" value="TreeGrafter"/>
</dbReference>
<evidence type="ECO:0000313" key="4">
    <source>
        <dbReference type="EMBL" id="OAA78531.1"/>
    </source>
</evidence>
<keyword evidence="2" id="KW-0472">Membrane</keyword>
<dbReference type="PANTHER" id="PTHR11567:SF142">
    <property type="entry name" value="PHOSPHOGLYCERATE MUTASE-LIKE PROTEIN"/>
    <property type="match status" value="1"/>
</dbReference>
<proteinExistence type="inferred from homology"/>
<keyword evidence="5" id="KW-1185">Reference proteome</keyword>
<keyword evidence="3" id="KW-0732">Signal</keyword>
<dbReference type="InterPro" id="IPR000560">
    <property type="entry name" value="His_Pase_clade-2"/>
</dbReference>
<feature type="transmembrane region" description="Helical" evidence="2">
    <location>
        <begin position="427"/>
        <end position="450"/>
    </location>
</feature>
<dbReference type="SUPFAM" id="SSF53254">
    <property type="entry name" value="Phosphoglycerate mutase-like"/>
    <property type="match status" value="1"/>
</dbReference>
<dbReference type="InterPro" id="IPR050645">
    <property type="entry name" value="Histidine_acid_phosphatase"/>
</dbReference>
<name>A0A168HZR5_CORDF</name>
<gene>
    <name evidence="4" type="ORF">LEL_05354</name>
</gene>
<evidence type="ECO:0000256" key="1">
    <source>
        <dbReference type="ARBA" id="ARBA00005375"/>
    </source>
</evidence>
<comment type="caution">
    <text evidence="4">The sequence shown here is derived from an EMBL/GenBank/DDBJ whole genome shotgun (WGS) entry which is preliminary data.</text>
</comment>
<dbReference type="OrthoDB" id="258392at2759"/>
<sequence length="477" mass="50538">MHFAVGVTLAVLASIGTAFAASNERVLGVYVFHRHGDRTAKSWAPVNLTALGADEVHRSGTYYRSRYISADASNNIEGVSPDVPLLAQLSVSAPEDAVLHNSAAAFVQALYPPNGASETLANGTKLEAPLGGYQYVPVDAVTADVTGKAAESSAWLQGSSNCNNAIVSSNQYFASAEYASTAKDSAAFYKTLLPVINGTFNSSTAIFRNAYTIWDLINVATIHNSSIHADSLLTDETLSRSFDLASRHEWNLAYNSSDPVRAISGAVLAGQILNALQSIVNGTAGSPKFNVQFGSYGAFMAFFGLAQLQKDYDNFYGITDYASSMAFEVYTMSTSSKPNTDQIQVRFLYSNGTASDSNLKQFALFGKDSQSWSDFQSGMSKFALTSTDQWCKMCGGTSGQCATTSPDQGDGNTKTSFSHGNGISKPVAGVIGALVTLAVILGLEMLVMVVGGIRLVRKRKANAIDKGSEDGSADKAN</sequence>
<keyword evidence="2" id="KW-0812">Transmembrane</keyword>